<accession>A0A8M9Q356</accession>
<protein>
    <submittedName>
        <fullName evidence="4">Macrophage mannose receptor 1</fullName>
    </submittedName>
</protein>
<evidence type="ECO:0000256" key="1">
    <source>
        <dbReference type="SAM" id="MobiDB-lite"/>
    </source>
</evidence>
<sequence>MEQMLFLIFISWGLFWVKGLSSAVVLFVNQSKTFDEALRICRDEYIDLVSLWDQSDMDALFTLKDFTFTETAWIGLRKSRREQWLWSLSDPRLYKAGETEYTNWGPREPTNTAGEFCSVMDSLGNIRDTPCLTPRSFICYNDQGSSSDKYVFVSSPKAWRDAQSHCRSFYTDLVSVRNLQENQQIQSLVPAGGVSYIGYFKDDFAWSDSSTSSYRNWDHGQPDGSGICAVLQFHNHMWNDLTCTDPRGFFCSADAVLTQTVRLQLKALRVEDLQLSLLQQIRQTLVSGGLSEYADVQWRKQQDGNIFQRTEDLKTDAQNTGKQSNTVCGDGGQH</sequence>
<organism evidence="3 4">
    <name type="scientific">Danio rerio</name>
    <name type="common">Zebrafish</name>
    <name type="synonym">Brachydanio rerio</name>
    <dbReference type="NCBI Taxonomy" id="7955"/>
    <lineage>
        <taxon>Eukaryota</taxon>
        <taxon>Metazoa</taxon>
        <taxon>Chordata</taxon>
        <taxon>Craniata</taxon>
        <taxon>Vertebrata</taxon>
        <taxon>Euteleostomi</taxon>
        <taxon>Actinopterygii</taxon>
        <taxon>Neopterygii</taxon>
        <taxon>Teleostei</taxon>
        <taxon>Ostariophysi</taxon>
        <taxon>Cypriniformes</taxon>
        <taxon>Danionidae</taxon>
        <taxon>Danioninae</taxon>
        <taxon>Danio</taxon>
    </lineage>
</organism>
<feature type="compositionally biased region" description="Polar residues" evidence="1">
    <location>
        <begin position="316"/>
        <end position="327"/>
    </location>
</feature>
<dbReference type="InterPro" id="IPR016187">
    <property type="entry name" value="CTDL_fold"/>
</dbReference>
<evidence type="ECO:0000259" key="2">
    <source>
        <dbReference type="PROSITE" id="PS50041"/>
    </source>
</evidence>
<dbReference type="Proteomes" id="UP000000437">
    <property type="component" value="Chromosome 7"/>
</dbReference>
<feature type="region of interest" description="Disordered" evidence="1">
    <location>
        <begin position="311"/>
        <end position="334"/>
    </location>
</feature>
<keyword evidence="3" id="KW-1185">Reference proteome</keyword>
<feature type="domain" description="C-type lectin" evidence="2">
    <location>
        <begin position="20"/>
        <end position="140"/>
    </location>
</feature>
<dbReference type="KEGG" id="dre:100149796"/>
<dbReference type="PANTHER" id="PTHR45784">
    <property type="entry name" value="C-TYPE LECTIN DOMAIN FAMILY 20 MEMBER A-RELATED"/>
    <property type="match status" value="1"/>
</dbReference>
<dbReference type="GeneID" id="100149796"/>
<dbReference type="InterPro" id="IPR016186">
    <property type="entry name" value="C-type_lectin-like/link_sf"/>
</dbReference>
<dbReference type="CDD" id="cd00037">
    <property type="entry name" value="CLECT"/>
    <property type="match status" value="1"/>
</dbReference>
<dbReference type="PROSITE" id="PS50041">
    <property type="entry name" value="C_TYPE_LECTIN_2"/>
    <property type="match status" value="2"/>
</dbReference>
<name>A0A8M9Q356_DANRE</name>
<gene>
    <name evidence="4" type="primary">LOC100149796</name>
</gene>
<feature type="domain" description="C-type lectin" evidence="2">
    <location>
        <begin position="150"/>
        <end position="252"/>
    </location>
</feature>
<dbReference type="OrthoDB" id="6369810at2759"/>
<dbReference type="Gene3D" id="3.10.100.10">
    <property type="entry name" value="Mannose-Binding Protein A, subunit A"/>
    <property type="match status" value="2"/>
</dbReference>
<dbReference type="RefSeq" id="XP_021333798.2">
    <property type="nucleotide sequence ID" value="XM_021478123.3"/>
</dbReference>
<dbReference type="SMART" id="SM00034">
    <property type="entry name" value="CLECT"/>
    <property type="match status" value="2"/>
</dbReference>
<dbReference type="PANTHER" id="PTHR45784:SF3">
    <property type="entry name" value="C-TYPE LECTIN DOMAIN FAMILY 4 MEMBER K-LIKE-RELATED"/>
    <property type="match status" value="1"/>
</dbReference>
<evidence type="ECO:0000313" key="4">
    <source>
        <dbReference type="RefSeq" id="XP_021333798.2"/>
    </source>
</evidence>
<dbReference type="SUPFAM" id="SSF56436">
    <property type="entry name" value="C-type lectin-like"/>
    <property type="match status" value="2"/>
</dbReference>
<keyword evidence="4" id="KW-0675">Receptor</keyword>
<proteinExistence type="predicted"/>
<evidence type="ECO:0000313" key="3">
    <source>
        <dbReference type="Proteomes" id="UP000000437"/>
    </source>
</evidence>
<reference evidence="4" key="1">
    <citation type="submission" date="2025-08" db="UniProtKB">
        <authorList>
            <consortium name="RefSeq"/>
        </authorList>
    </citation>
    <scope>IDENTIFICATION</scope>
    <source>
        <strain evidence="4">Tuebingen</strain>
        <tissue evidence="4">Fibroblasts and whole tissue</tissue>
    </source>
</reference>
<dbReference type="AlphaFoldDB" id="A0A8M9Q356"/>
<dbReference type="InterPro" id="IPR001304">
    <property type="entry name" value="C-type_lectin-like"/>
</dbReference>
<dbReference type="Pfam" id="PF00059">
    <property type="entry name" value="Lectin_C"/>
    <property type="match status" value="2"/>
</dbReference>